<proteinExistence type="predicted"/>
<evidence type="ECO:0000313" key="3">
    <source>
        <dbReference type="Proteomes" id="UP000297065"/>
    </source>
</evidence>
<dbReference type="Proteomes" id="UP000297065">
    <property type="component" value="Chromosome"/>
</dbReference>
<protein>
    <submittedName>
        <fullName evidence="2">Uncharacterized protein</fullName>
    </submittedName>
</protein>
<feature type="chain" id="PRO_5020305171" evidence="1">
    <location>
        <begin position="24"/>
        <end position="63"/>
    </location>
</feature>
<keyword evidence="1" id="KW-0732">Signal</keyword>
<reference evidence="2 3" key="1">
    <citation type="submission" date="2019-02" db="EMBL/GenBank/DDBJ databases">
        <title>Complete Genome Sequence of Desulfovibrio desulfuricans IC1, a Sulfonate Utilizing Anaerobe.</title>
        <authorList>
            <person name="Day L.A."/>
            <person name="De Leon K.B."/>
            <person name="Wall J.D."/>
        </authorList>
    </citation>
    <scope>NUCLEOTIDE SEQUENCE [LARGE SCALE GENOMIC DNA]</scope>
    <source>
        <strain evidence="2 3">IC1</strain>
    </source>
</reference>
<dbReference type="RefSeq" id="WP_136400365.1">
    <property type="nucleotide sequence ID" value="NZ_CP036295.1"/>
</dbReference>
<name>A0A4P7UIQ4_DESDE</name>
<dbReference type="AlphaFoldDB" id="A0A4P7UIQ4"/>
<feature type="signal peptide" evidence="1">
    <location>
        <begin position="1"/>
        <end position="23"/>
    </location>
</feature>
<evidence type="ECO:0000256" key="1">
    <source>
        <dbReference type="SAM" id="SignalP"/>
    </source>
</evidence>
<sequence length="63" mass="6413">MSTFKLTLILAALAFALALAVTASEASEAATQPESPWCGNGQNGAHGYGSNCQGPATATSWRN</sequence>
<gene>
    <name evidence="2" type="ORF">DDIC_10345</name>
</gene>
<organism evidence="2 3">
    <name type="scientific">Desulfovibrio desulfuricans</name>
    <dbReference type="NCBI Taxonomy" id="876"/>
    <lineage>
        <taxon>Bacteria</taxon>
        <taxon>Pseudomonadati</taxon>
        <taxon>Thermodesulfobacteriota</taxon>
        <taxon>Desulfovibrionia</taxon>
        <taxon>Desulfovibrionales</taxon>
        <taxon>Desulfovibrionaceae</taxon>
        <taxon>Desulfovibrio</taxon>
    </lineage>
</organism>
<evidence type="ECO:0000313" key="2">
    <source>
        <dbReference type="EMBL" id="QCC86263.1"/>
    </source>
</evidence>
<dbReference type="EMBL" id="CP036295">
    <property type="protein sequence ID" value="QCC86263.1"/>
    <property type="molecule type" value="Genomic_DNA"/>
</dbReference>
<accession>A0A4P7UIQ4</accession>